<keyword evidence="4" id="KW-0966">Cell projection</keyword>
<dbReference type="GO" id="GO:0005794">
    <property type="term" value="C:Golgi apparatus"/>
    <property type="evidence" value="ECO:0007669"/>
    <property type="project" value="TreeGrafter"/>
</dbReference>
<keyword evidence="5" id="KW-0175">Coiled coil</keyword>
<dbReference type="PANTHER" id="PTHR16011:SF0">
    <property type="entry name" value="INTRAFLAGELLAR TRANSPORT PROTEIN 57 HOMOLOG"/>
    <property type="match status" value="1"/>
</dbReference>
<dbReference type="AlphaFoldDB" id="A0A4U5PEF9"/>
<evidence type="ECO:0000313" key="7">
    <source>
        <dbReference type="Proteomes" id="UP000298663"/>
    </source>
</evidence>
<feature type="coiled-coil region" evidence="5">
    <location>
        <begin position="293"/>
        <end position="348"/>
    </location>
</feature>
<dbReference type="EMBL" id="AZBU02000002">
    <property type="protein sequence ID" value="TKR94561.1"/>
    <property type="molecule type" value="Genomic_DNA"/>
</dbReference>
<evidence type="ECO:0000256" key="5">
    <source>
        <dbReference type="SAM" id="Coils"/>
    </source>
</evidence>
<dbReference type="Pfam" id="PF10498">
    <property type="entry name" value="IFT57"/>
    <property type="match status" value="1"/>
</dbReference>
<evidence type="ECO:0000256" key="1">
    <source>
        <dbReference type="ARBA" id="ARBA00004138"/>
    </source>
</evidence>
<comment type="caution">
    <text evidence="6">The sequence shown here is derived from an EMBL/GenBank/DDBJ whole genome shotgun (WGS) entry which is preliminary data.</text>
</comment>
<dbReference type="Proteomes" id="UP000298663">
    <property type="component" value="Unassembled WGS sequence"/>
</dbReference>
<evidence type="ECO:0008006" key="8">
    <source>
        <dbReference type="Google" id="ProtNLM"/>
    </source>
</evidence>
<comment type="similarity">
    <text evidence="2">Belongs to the IFT57 family.</text>
</comment>
<dbReference type="STRING" id="34508.A0A4U5PEF9"/>
<evidence type="ECO:0000256" key="2">
    <source>
        <dbReference type="ARBA" id="ARBA00009415"/>
    </source>
</evidence>
<evidence type="ECO:0000256" key="3">
    <source>
        <dbReference type="ARBA" id="ARBA00023069"/>
    </source>
</evidence>
<accession>A0A4U5PEF9</accession>
<reference evidence="6 7" key="2">
    <citation type="journal article" date="2019" name="G3 (Bethesda)">
        <title>Hybrid Assembly of the Genome of the Entomopathogenic Nematode Steinernema carpocapsae Identifies the X-Chromosome.</title>
        <authorList>
            <person name="Serra L."/>
            <person name="Macchietto M."/>
            <person name="Macias-Munoz A."/>
            <person name="McGill C.J."/>
            <person name="Rodriguez I.M."/>
            <person name="Rodriguez B."/>
            <person name="Murad R."/>
            <person name="Mortazavi A."/>
        </authorList>
    </citation>
    <scope>NUCLEOTIDE SEQUENCE [LARGE SCALE GENOMIC DNA]</scope>
    <source>
        <strain evidence="6 7">ALL</strain>
    </source>
</reference>
<evidence type="ECO:0000313" key="6">
    <source>
        <dbReference type="EMBL" id="TKR94561.1"/>
    </source>
</evidence>
<protein>
    <recommendedName>
        <fullName evidence="8">Intraflagellar transport protein 57 homolog</fullName>
    </recommendedName>
</protein>
<dbReference type="GO" id="GO:0030992">
    <property type="term" value="C:intraciliary transport particle B"/>
    <property type="evidence" value="ECO:0007669"/>
    <property type="project" value="TreeGrafter"/>
</dbReference>
<reference evidence="6 7" key="1">
    <citation type="journal article" date="2015" name="Genome Biol.">
        <title>Comparative genomics of Steinernema reveals deeply conserved gene regulatory networks.</title>
        <authorList>
            <person name="Dillman A.R."/>
            <person name="Macchietto M."/>
            <person name="Porter C.F."/>
            <person name="Rogers A."/>
            <person name="Williams B."/>
            <person name="Antoshechkin I."/>
            <person name="Lee M.M."/>
            <person name="Goodwin Z."/>
            <person name="Lu X."/>
            <person name="Lewis E.E."/>
            <person name="Goodrich-Blair H."/>
            <person name="Stock S.P."/>
            <person name="Adams B.J."/>
            <person name="Sternberg P.W."/>
            <person name="Mortazavi A."/>
        </authorList>
    </citation>
    <scope>NUCLEOTIDE SEQUENCE [LARGE SCALE GENOMIC DNA]</scope>
    <source>
        <strain evidence="6 7">ALL</strain>
    </source>
</reference>
<evidence type="ECO:0000256" key="4">
    <source>
        <dbReference type="ARBA" id="ARBA00023273"/>
    </source>
</evidence>
<dbReference type="GO" id="GO:0042073">
    <property type="term" value="P:intraciliary transport"/>
    <property type="evidence" value="ECO:0007669"/>
    <property type="project" value="TreeGrafter"/>
</dbReference>
<keyword evidence="3" id="KW-0969">Cilium</keyword>
<dbReference type="OrthoDB" id="423881at2759"/>
<sequence length="400" mass="45661">MADDAESAESQNPGAQYNLYIQNEEIVDKLKLLNYEADFVRISPSYKSIERHYFVRSTNTGEQFHLFTSVAAWLISKTGVRFDYPQEFDDPNLTIGKILAALKEKDIAADISPSKLKNGSGDQCLYVLDKLTELALETAEFSWRRTEPILDEAEDDEQIETNEAEITAEQYEDEDPMMAEDDDDMNGFNEPGIFDSDAPESAQMAPVLQEIIQSDVDKNQWKEEVDRVTPQLKITVRQDAKDWRMHINQMKTLCESLKSQHSKTIPFLNGLSTEIDKSTERITSRERHLNDQLDGLLTKYRAAQDRLAEINQKYKEASGGVNQRTERLQQIGNDIDQIKLEIEEQGQKNIDGAPIIRVKQALAKMENDLKVMDIQASVIDQMLMQAQLNNRINLSTDIFS</sequence>
<dbReference type="InterPro" id="IPR019530">
    <property type="entry name" value="Intra-flagellar_transport_57"/>
</dbReference>
<comment type="subcellular location">
    <subcellularLocation>
        <location evidence="1">Cell projection</location>
        <location evidence="1">Cilium</location>
    </subcellularLocation>
</comment>
<name>A0A4U5PEF9_STECR</name>
<gene>
    <name evidence="6" type="ORF">L596_008828</name>
</gene>
<dbReference type="PANTHER" id="PTHR16011">
    <property type="entry name" value="IFT57/HIPPI"/>
    <property type="match status" value="1"/>
</dbReference>
<organism evidence="6 7">
    <name type="scientific">Steinernema carpocapsae</name>
    <name type="common">Entomopathogenic nematode</name>
    <dbReference type="NCBI Taxonomy" id="34508"/>
    <lineage>
        <taxon>Eukaryota</taxon>
        <taxon>Metazoa</taxon>
        <taxon>Ecdysozoa</taxon>
        <taxon>Nematoda</taxon>
        <taxon>Chromadorea</taxon>
        <taxon>Rhabditida</taxon>
        <taxon>Tylenchina</taxon>
        <taxon>Panagrolaimomorpha</taxon>
        <taxon>Strongyloidoidea</taxon>
        <taxon>Steinernematidae</taxon>
        <taxon>Steinernema</taxon>
    </lineage>
</organism>
<dbReference type="GO" id="GO:0005929">
    <property type="term" value="C:cilium"/>
    <property type="evidence" value="ECO:0007669"/>
    <property type="project" value="UniProtKB-SubCell"/>
</dbReference>
<keyword evidence="7" id="KW-1185">Reference proteome</keyword>
<proteinExistence type="inferred from homology"/>
<dbReference type="GO" id="GO:0005815">
    <property type="term" value="C:microtubule organizing center"/>
    <property type="evidence" value="ECO:0007669"/>
    <property type="project" value="TreeGrafter"/>
</dbReference>
<dbReference type="GO" id="GO:1905515">
    <property type="term" value="P:non-motile cilium assembly"/>
    <property type="evidence" value="ECO:0007669"/>
    <property type="project" value="TreeGrafter"/>
</dbReference>